<reference evidence="3" key="1">
    <citation type="journal article" date="2023" name="Mol. Phylogenet. Evol.">
        <title>Genome-scale phylogeny and comparative genomics of the fungal order Sordariales.</title>
        <authorList>
            <person name="Hensen N."/>
            <person name="Bonometti L."/>
            <person name="Westerberg I."/>
            <person name="Brannstrom I.O."/>
            <person name="Guillou S."/>
            <person name="Cros-Aarteil S."/>
            <person name="Calhoun S."/>
            <person name="Haridas S."/>
            <person name="Kuo A."/>
            <person name="Mondo S."/>
            <person name="Pangilinan J."/>
            <person name="Riley R."/>
            <person name="LaButti K."/>
            <person name="Andreopoulos B."/>
            <person name="Lipzen A."/>
            <person name="Chen C."/>
            <person name="Yan M."/>
            <person name="Daum C."/>
            <person name="Ng V."/>
            <person name="Clum A."/>
            <person name="Steindorff A."/>
            <person name="Ohm R.A."/>
            <person name="Martin F."/>
            <person name="Silar P."/>
            <person name="Natvig D.O."/>
            <person name="Lalanne C."/>
            <person name="Gautier V."/>
            <person name="Ament-Velasquez S.L."/>
            <person name="Kruys A."/>
            <person name="Hutchinson M.I."/>
            <person name="Powell A.J."/>
            <person name="Barry K."/>
            <person name="Miller A.N."/>
            <person name="Grigoriev I.V."/>
            <person name="Debuchy R."/>
            <person name="Gladieux P."/>
            <person name="Hiltunen Thoren M."/>
            <person name="Johannesson H."/>
        </authorList>
    </citation>
    <scope>NUCLEOTIDE SEQUENCE</scope>
    <source>
        <strain evidence="3">SMH4131-1</strain>
    </source>
</reference>
<keyword evidence="2" id="KW-1133">Transmembrane helix</keyword>
<dbReference type="AlphaFoldDB" id="A0AAE0IYK3"/>
<feature type="compositionally biased region" description="Polar residues" evidence="1">
    <location>
        <begin position="28"/>
        <end position="40"/>
    </location>
</feature>
<dbReference type="EMBL" id="JAUEPO010000002">
    <property type="protein sequence ID" value="KAK3332901.1"/>
    <property type="molecule type" value="Genomic_DNA"/>
</dbReference>
<keyword evidence="2" id="KW-0472">Membrane</keyword>
<proteinExistence type="predicted"/>
<feature type="transmembrane region" description="Helical" evidence="2">
    <location>
        <begin position="70"/>
        <end position="88"/>
    </location>
</feature>
<reference evidence="3" key="2">
    <citation type="submission" date="2023-06" db="EMBL/GenBank/DDBJ databases">
        <authorList>
            <consortium name="Lawrence Berkeley National Laboratory"/>
            <person name="Haridas S."/>
            <person name="Hensen N."/>
            <person name="Bonometti L."/>
            <person name="Westerberg I."/>
            <person name="Brannstrom I.O."/>
            <person name="Guillou S."/>
            <person name="Cros-Aarteil S."/>
            <person name="Calhoun S."/>
            <person name="Kuo A."/>
            <person name="Mondo S."/>
            <person name="Pangilinan J."/>
            <person name="Riley R."/>
            <person name="Labutti K."/>
            <person name="Andreopoulos B."/>
            <person name="Lipzen A."/>
            <person name="Chen C."/>
            <person name="Yanf M."/>
            <person name="Daum C."/>
            <person name="Ng V."/>
            <person name="Clum A."/>
            <person name="Steindorff A."/>
            <person name="Ohm R."/>
            <person name="Martin F."/>
            <person name="Silar P."/>
            <person name="Natvig D."/>
            <person name="Lalanne C."/>
            <person name="Gautier V."/>
            <person name="Ament-Velasquez S.L."/>
            <person name="Kruys A."/>
            <person name="Hutchinson M.I."/>
            <person name="Powell A.J."/>
            <person name="Barry K."/>
            <person name="Miller A.N."/>
            <person name="Grigoriev I.V."/>
            <person name="Debuchy R."/>
            <person name="Gladieux P."/>
            <person name="Thoren M.H."/>
            <person name="Johannesson H."/>
        </authorList>
    </citation>
    <scope>NUCLEOTIDE SEQUENCE</scope>
    <source>
        <strain evidence="3">SMH4131-1</strain>
    </source>
</reference>
<evidence type="ECO:0000313" key="4">
    <source>
        <dbReference type="Proteomes" id="UP001286456"/>
    </source>
</evidence>
<comment type="caution">
    <text evidence="3">The sequence shown here is derived from an EMBL/GenBank/DDBJ whole genome shotgun (WGS) entry which is preliminary data.</text>
</comment>
<evidence type="ECO:0000313" key="3">
    <source>
        <dbReference type="EMBL" id="KAK3332901.1"/>
    </source>
</evidence>
<organism evidence="3 4">
    <name type="scientific">Cercophora scortea</name>
    <dbReference type="NCBI Taxonomy" id="314031"/>
    <lineage>
        <taxon>Eukaryota</taxon>
        <taxon>Fungi</taxon>
        <taxon>Dikarya</taxon>
        <taxon>Ascomycota</taxon>
        <taxon>Pezizomycotina</taxon>
        <taxon>Sordariomycetes</taxon>
        <taxon>Sordariomycetidae</taxon>
        <taxon>Sordariales</taxon>
        <taxon>Lasiosphaeriaceae</taxon>
        <taxon>Cercophora</taxon>
    </lineage>
</organism>
<gene>
    <name evidence="3" type="ORF">B0T19DRAFT_457905</name>
</gene>
<evidence type="ECO:0000256" key="1">
    <source>
        <dbReference type="SAM" id="MobiDB-lite"/>
    </source>
</evidence>
<name>A0AAE0IYK3_9PEZI</name>
<feature type="region of interest" description="Disordered" evidence="1">
    <location>
        <begin position="21"/>
        <end position="69"/>
    </location>
</feature>
<evidence type="ECO:0000256" key="2">
    <source>
        <dbReference type="SAM" id="Phobius"/>
    </source>
</evidence>
<keyword evidence="4" id="KW-1185">Reference proteome</keyword>
<keyword evidence="2" id="KW-0812">Transmembrane</keyword>
<dbReference type="Proteomes" id="UP001286456">
    <property type="component" value="Unassembled WGS sequence"/>
</dbReference>
<sequence>MLIRRTSLLRTALRPIAATPRSQPFLASAQTRLATGNTGPNPERDPSKGPSYNGPGKEFDKDGTGSNSNGIVRIGAAVVAIGAVYMMFMARPEVVAGKAEQGDPSKPAR</sequence>
<accession>A0AAE0IYK3</accession>
<protein>
    <submittedName>
        <fullName evidence="3">Uncharacterized protein</fullName>
    </submittedName>
</protein>